<dbReference type="SUPFAM" id="SSF52540">
    <property type="entry name" value="P-loop containing nucleoside triphosphate hydrolases"/>
    <property type="match status" value="2"/>
</dbReference>
<dbReference type="InterPro" id="IPR027417">
    <property type="entry name" value="P-loop_NTPase"/>
</dbReference>
<evidence type="ECO:0000256" key="1">
    <source>
        <dbReference type="ARBA" id="ARBA00022821"/>
    </source>
</evidence>
<feature type="domain" description="NB-ARC" evidence="2">
    <location>
        <begin position="8"/>
        <end position="53"/>
    </location>
</feature>
<dbReference type="Pfam" id="PF00931">
    <property type="entry name" value="NB-ARC"/>
    <property type="match status" value="1"/>
</dbReference>
<dbReference type="PANTHER" id="PTHR36766">
    <property type="entry name" value="PLANT BROAD-SPECTRUM MILDEW RESISTANCE PROTEIN RPW8"/>
    <property type="match status" value="1"/>
</dbReference>
<accession>A0A314ZRM9</accession>
<dbReference type="InterPro" id="IPR042197">
    <property type="entry name" value="Apaf_helical"/>
</dbReference>
<comment type="caution">
    <text evidence="3">The sequence shown here is derived from an EMBL/GenBank/DDBJ whole genome shotgun (WGS) entry which is preliminary data.</text>
</comment>
<dbReference type="PANTHER" id="PTHR36766:SF70">
    <property type="entry name" value="DISEASE RESISTANCE PROTEIN RGA4"/>
    <property type="match status" value="1"/>
</dbReference>
<evidence type="ECO:0000259" key="2">
    <source>
        <dbReference type="Pfam" id="PF00931"/>
    </source>
</evidence>
<dbReference type="AlphaFoldDB" id="A0A314ZRM9"/>
<name>A0A314ZRM9_PRUYE</name>
<dbReference type="GO" id="GO:0043531">
    <property type="term" value="F:ADP binding"/>
    <property type="evidence" value="ECO:0007669"/>
    <property type="project" value="InterPro"/>
</dbReference>
<dbReference type="Gene3D" id="1.10.8.430">
    <property type="entry name" value="Helical domain of apoptotic protease-activating factors"/>
    <property type="match status" value="1"/>
</dbReference>
<dbReference type="EMBL" id="PJQY01000003">
    <property type="protein sequence ID" value="PQQ21899.1"/>
    <property type="molecule type" value="Genomic_DNA"/>
</dbReference>
<dbReference type="Proteomes" id="UP000250321">
    <property type="component" value="Unassembled WGS sequence"/>
</dbReference>
<protein>
    <submittedName>
        <fullName evidence="3">Putative disease resistance protein RGA3</fullName>
    </submittedName>
</protein>
<keyword evidence="4" id="KW-1185">Reference proteome</keyword>
<organism evidence="3 4">
    <name type="scientific">Prunus yedoensis var. nudiflora</name>
    <dbReference type="NCBI Taxonomy" id="2094558"/>
    <lineage>
        <taxon>Eukaryota</taxon>
        <taxon>Viridiplantae</taxon>
        <taxon>Streptophyta</taxon>
        <taxon>Embryophyta</taxon>
        <taxon>Tracheophyta</taxon>
        <taxon>Spermatophyta</taxon>
        <taxon>Magnoliopsida</taxon>
        <taxon>eudicotyledons</taxon>
        <taxon>Gunneridae</taxon>
        <taxon>Pentapetalae</taxon>
        <taxon>rosids</taxon>
        <taxon>fabids</taxon>
        <taxon>Rosales</taxon>
        <taxon>Rosaceae</taxon>
        <taxon>Amygdaloideae</taxon>
        <taxon>Amygdaleae</taxon>
        <taxon>Prunus</taxon>
    </lineage>
</organism>
<proteinExistence type="predicted"/>
<dbReference type="InterPro" id="IPR002182">
    <property type="entry name" value="NB-ARC"/>
</dbReference>
<reference evidence="3 4" key="1">
    <citation type="submission" date="2018-02" db="EMBL/GenBank/DDBJ databases">
        <title>Draft genome of wild Prunus yedoensis var. nudiflora.</title>
        <authorList>
            <person name="Baek S."/>
            <person name="Kim J.-H."/>
            <person name="Choi K."/>
            <person name="Kim G.-B."/>
            <person name="Cho A."/>
            <person name="Jang H."/>
            <person name="Shin C.-H."/>
            <person name="Yu H.-J."/>
            <person name="Mun J.-H."/>
        </authorList>
    </citation>
    <scope>NUCLEOTIDE SEQUENCE [LARGE SCALE GENOMIC DNA]</scope>
    <source>
        <strain evidence="4">cv. Jeju island</strain>
        <tissue evidence="3">Leaf</tissue>
    </source>
</reference>
<keyword evidence="1" id="KW-0611">Plant defense</keyword>
<evidence type="ECO:0000313" key="4">
    <source>
        <dbReference type="Proteomes" id="UP000250321"/>
    </source>
</evidence>
<sequence>MSCLTKLDSAQGSNIIVTTRSAKVASITETLTRCGLENLYDDECWSILKDKAFLDGGASITPDLERIGRKIANSAKVASITETLPRCGLDYLSDDECWSILKDKAFLDGSASITPDLERIGRKIAKRCAGVPLVATVCIIIYQKLSLICQSMI</sequence>
<gene>
    <name evidence="3" type="ORF">Pyn_38317</name>
</gene>
<dbReference type="GO" id="GO:0006952">
    <property type="term" value="P:defense response"/>
    <property type="evidence" value="ECO:0007669"/>
    <property type="project" value="UniProtKB-KW"/>
</dbReference>
<evidence type="ECO:0000313" key="3">
    <source>
        <dbReference type="EMBL" id="PQQ21899.1"/>
    </source>
</evidence>